<sequence>MKPGNHFEKCEQPEYPEAKLKSVEEGFPSCWITPKDEENSGRNQSGYKEPKVLSPTTEPDIAAARE</sequence>
<evidence type="ECO:0000256" key="1">
    <source>
        <dbReference type="SAM" id="MobiDB-lite"/>
    </source>
</evidence>
<evidence type="ECO:0000313" key="2">
    <source>
        <dbReference type="EMBL" id="BDZ59065.1"/>
    </source>
</evidence>
<organism evidence="2">
    <name type="scientific">Barrientosiimonas endolithica</name>
    <dbReference type="NCBI Taxonomy" id="1535208"/>
    <lineage>
        <taxon>Bacteria</taxon>
        <taxon>Bacillati</taxon>
        <taxon>Actinomycetota</taxon>
        <taxon>Actinomycetes</taxon>
        <taxon>Micrococcales</taxon>
        <taxon>Dermacoccaceae</taxon>
        <taxon>Barrientosiimonas</taxon>
    </lineage>
</organism>
<gene>
    <name evidence="2" type="ORF">GCM10025872_27220</name>
</gene>
<feature type="region of interest" description="Disordered" evidence="1">
    <location>
        <begin position="29"/>
        <end position="66"/>
    </location>
</feature>
<protein>
    <submittedName>
        <fullName evidence="2">Uncharacterized protein</fullName>
    </submittedName>
</protein>
<reference evidence="2" key="2">
    <citation type="submission" date="2023-02" db="EMBL/GenBank/DDBJ databases">
        <authorList>
            <person name="Sun Q."/>
            <person name="Mori K."/>
        </authorList>
    </citation>
    <scope>NUCLEOTIDE SEQUENCE</scope>
    <source>
        <strain evidence="2">NBRC 110608</strain>
    </source>
</reference>
<proteinExistence type="predicted"/>
<dbReference type="EMBL" id="AP027735">
    <property type="protein sequence ID" value="BDZ59065.1"/>
    <property type="molecule type" value="Genomic_DNA"/>
</dbReference>
<name>A0ABN6YNY0_9MICO</name>
<accession>A0ABN6YNY0</accession>
<reference evidence="2" key="1">
    <citation type="journal article" date="2014" name="Int. J. Syst. Evol. Microbiol.">
        <title>Complete genome of a new Firmicutes species belonging to the dominant human colonic microbiota ('Ruminococcus bicirculans') reveals two chromosomes and a selective capacity to utilize plant glucans.</title>
        <authorList>
            <consortium name="NISC Comparative Sequencing Program"/>
            <person name="Wegmann U."/>
            <person name="Louis P."/>
            <person name="Goesmann A."/>
            <person name="Henrissat B."/>
            <person name="Duncan S.H."/>
            <person name="Flint H.J."/>
        </authorList>
    </citation>
    <scope>NUCLEOTIDE SEQUENCE</scope>
    <source>
        <strain evidence="2">NBRC 110608</strain>
    </source>
</reference>